<organism evidence="5">
    <name type="scientific">Hymenolepis diminuta</name>
    <name type="common">Rat tapeworm</name>
    <dbReference type="NCBI Taxonomy" id="6216"/>
    <lineage>
        <taxon>Eukaryota</taxon>
        <taxon>Metazoa</taxon>
        <taxon>Spiralia</taxon>
        <taxon>Lophotrochozoa</taxon>
        <taxon>Platyhelminthes</taxon>
        <taxon>Cestoda</taxon>
        <taxon>Eucestoda</taxon>
        <taxon>Cyclophyllidea</taxon>
        <taxon>Hymenolepididae</taxon>
        <taxon>Hymenolepis</taxon>
    </lineage>
</organism>
<dbReference type="Pfam" id="PF00010">
    <property type="entry name" value="HLH"/>
    <property type="match status" value="1"/>
</dbReference>
<feature type="domain" description="BHLH" evidence="2">
    <location>
        <begin position="118"/>
        <end position="177"/>
    </location>
</feature>
<dbReference type="PROSITE" id="PS50888">
    <property type="entry name" value="BHLH"/>
    <property type="match status" value="1"/>
</dbReference>
<dbReference type="EMBL" id="UYSG01000713">
    <property type="protein sequence ID" value="VDL21532.1"/>
    <property type="molecule type" value="Genomic_DNA"/>
</dbReference>
<reference evidence="5" key="1">
    <citation type="submission" date="2017-02" db="UniProtKB">
        <authorList>
            <consortium name="WormBaseParasite"/>
        </authorList>
    </citation>
    <scope>IDENTIFICATION</scope>
</reference>
<evidence type="ECO:0000313" key="4">
    <source>
        <dbReference type="Proteomes" id="UP000274504"/>
    </source>
</evidence>
<dbReference type="InterPro" id="IPR036638">
    <property type="entry name" value="HLH_DNA-bd_sf"/>
</dbReference>
<dbReference type="OrthoDB" id="6264573at2759"/>
<feature type="region of interest" description="Disordered" evidence="1">
    <location>
        <begin position="202"/>
        <end position="227"/>
    </location>
</feature>
<dbReference type="Proteomes" id="UP000274504">
    <property type="component" value="Unassembled WGS sequence"/>
</dbReference>
<dbReference type="Gene3D" id="4.10.280.10">
    <property type="entry name" value="Helix-loop-helix DNA-binding domain"/>
    <property type="match status" value="1"/>
</dbReference>
<reference evidence="3 4" key="2">
    <citation type="submission" date="2018-11" db="EMBL/GenBank/DDBJ databases">
        <authorList>
            <consortium name="Pathogen Informatics"/>
        </authorList>
    </citation>
    <scope>NUCLEOTIDE SEQUENCE [LARGE SCALE GENOMIC DNA]</scope>
</reference>
<dbReference type="WBParaSite" id="HDID_0000273301-mRNA-1">
    <property type="protein sequence ID" value="HDID_0000273301-mRNA-1"/>
    <property type="gene ID" value="HDID_0000273301"/>
</dbReference>
<feature type="region of interest" description="Disordered" evidence="1">
    <location>
        <begin position="282"/>
        <end position="319"/>
    </location>
</feature>
<evidence type="ECO:0000256" key="1">
    <source>
        <dbReference type="SAM" id="MobiDB-lite"/>
    </source>
</evidence>
<evidence type="ECO:0000313" key="3">
    <source>
        <dbReference type="EMBL" id="VDL21532.1"/>
    </source>
</evidence>
<dbReference type="InterPro" id="IPR043790">
    <property type="entry name" value="DUF5732"/>
</dbReference>
<dbReference type="Pfam" id="PF19003">
    <property type="entry name" value="DUF5732"/>
    <property type="match status" value="1"/>
</dbReference>
<dbReference type="GO" id="GO:0046983">
    <property type="term" value="F:protein dimerization activity"/>
    <property type="evidence" value="ECO:0007669"/>
    <property type="project" value="InterPro"/>
</dbReference>
<sequence length="319" mass="35632">MDPTRRVFPPPVPLPPKFPHSSMSGPMGYRPSGIPVPQQHNRLPHLSSQSNQTYQPVFVIPFSTASNPVDPLIVDLSMNTRPFSVPAIAPKPETPVPSSSAISRGKRSIPPIDDREMRRRVKKQNMERRRRACISDKLTALHSLAVSLVGEKPQQQANQRTEITDMLNQCVNVLKGISEFVKSEPELQAKMHRLGLKSSNVSEAQKRRKRVNQNEPSTSMERFEQDENKENIPRVSAFIPVMGRLDPPPIVSPLGQKYMTPIHCCKRGSVDSGLDVCLTSPSFSSNPSDSSSSFAVPSTPSFKRPRNPAINKIWRPYED</sequence>
<protein>
    <submittedName>
        <fullName evidence="5">BHLH domain-containing protein</fullName>
    </submittedName>
</protein>
<feature type="compositionally biased region" description="Low complexity" evidence="1">
    <location>
        <begin position="282"/>
        <end position="302"/>
    </location>
</feature>
<feature type="region of interest" description="Disordered" evidence="1">
    <location>
        <begin position="85"/>
        <end position="113"/>
    </location>
</feature>
<evidence type="ECO:0000313" key="5">
    <source>
        <dbReference type="WBParaSite" id="HDID_0000273301-mRNA-1"/>
    </source>
</evidence>
<dbReference type="AlphaFoldDB" id="A0A0R3SDG8"/>
<proteinExistence type="predicted"/>
<dbReference type="SUPFAM" id="SSF47459">
    <property type="entry name" value="HLH, helix-loop-helix DNA-binding domain"/>
    <property type="match status" value="1"/>
</dbReference>
<gene>
    <name evidence="3" type="ORF">HDID_LOCUS2731</name>
</gene>
<name>A0A0R3SDG8_HYMDI</name>
<accession>A0A0R3SDG8</accession>
<evidence type="ECO:0000259" key="2">
    <source>
        <dbReference type="PROSITE" id="PS50888"/>
    </source>
</evidence>
<dbReference type="InterPro" id="IPR011598">
    <property type="entry name" value="bHLH_dom"/>
</dbReference>